<keyword evidence="4" id="KW-1185">Reference proteome</keyword>
<gene>
    <name evidence="3" type="ORF">BST12_11745</name>
</gene>
<organism evidence="3 4">
    <name type="scientific">Mycobacterium angelicum</name>
    <dbReference type="NCBI Taxonomy" id="470074"/>
    <lineage>
        <taxon>Bacteria</taxon>
        <taxon>Bacillati</taxon>
        <taxon>Actinomycetota</taxon>
        <taxon>Actinomycetes</taxon>
        <taxon>Mycobacteriales</taxon>
        <taxon>Mycobacteriaceae</taxon>
        <taxon>Mycobacterium</taxon>
    </lineage>
</organism>
<dbReference type="GO" id="GO:0008270">
    <property type="term" value="F:zinc ion binding"/>
    <property type="evidence" value="ECO:0007669"/>
    <property type="project" value="UniProtKB-KW"/>
</dbReference>
<comment type="caution">
    <text evidence="3">The sequence shown here is derived from an EMBL/GenBank/DDBJ whole genome shotgun (WGS) entry which is preliminary data.</text>
</comment>
<feature type="repeat" description="NHL" evidence="2">
    <location>
        <begin position="52"/>
        <end position="82"/>
    </location>
</feature>
<dbReference type="OrthoDB" id="5240929at2"/>
<dbReference type="InterPro" id="IPR001258">
    <property type="entry name" value="NHL_repeat"/>
</dbReference>
<dbReference type="InterPro" id="IPR050952">
    <property type="entry name" value="TRIM-NHL_E3_ligases"/>
</dbReference>
<dbReference type="Gene3D" id="2.120.10.30">
    <property type="entry name" value="TolB, C-terminal domain"/>
    <property type="match status" value="1"/>
</dbReference>
<dbReference type="PROSITE" id="PS51125">
    <property type="entry name" value="NHL"/>
    <property type="match status" value="1"/>
</dbReference>
<evidence type="ECO:0000256" key="1">
    <source>
        <dbReference type="ARBA" id="ARBA00022737"/>
    </source>
</evidence>
<dbReference type="PANTHER" id="PTHR24104">
    <property type="entry name" value="E3 UBIQUITIN-PROTEIN LIGASE NHLRC1-RELATED"/>
    <property type="match status" value="1"/>
</dbReference>
<keyword evidence="1" id="KW-0677">Repeat</keyword>
<dbReference type="EMBL" id="MVHE01000013">
    <property type="protein sequence ID" value="ORA21723.1"/>
    <property type="molecule type" value="Genomic_DNA"/>
</dbReference>
<evidence type="ECO:0000256" key="2">
    <source>
        <dbReference type="PROSITE-ProRule" id="PRU00504"/>
    </source>
</evidence>
<name>A0A1W9ZVE9_MYCAN</name>
<dbReference type="InterPro" id="IPR011042">
    <property type="entry name" value="6-blade_b-propeller_TolB-like"/>
</dbReference>
<dbReference type="RefSeq" id="WP_083113279.1">
    <property type="nucleotide sequence ID" value="NZ_JACKTS010000060.1"/>
</dbReference>
<dbReference type="AlphaFoldDB" id="A0A1W9ZVE9"/>
<dbReference type="PANTHER" id="PTHR24104:SF25">
    <property type="entry name" value="PROTEIN LIN-41"/>
    <property type="match status" value="1"/>
</dbReference>
<evidence type="ECO:0000313" key="4">
    <source>
        <dbReference type="Proteomes" id="UP000192284"/>
    </source>
</evidence>
<protein>
    <recommendedName>
        <fullName evidence="5">SMP-30/Gluconolactonase/LRE-like region domain-containing protein</fullName>
    </recommendedName>
</protein>
<dbReference type="Pfam" id="PF01436">
    <property type="entry name" value="NHL"/>
    <property type="match status" value="1"/>
</dbReference>
<sequence length="194" mass="20319">MLAFVGIVIVVAAVLVCEHYPQLLVRHRPVSGTREPNQPWTPTQTVIPFIGLSGPEGVAVDSAGNVYVADSGNSRVVKLAPESGTQQVVGFTGLNRPLGVAVDLANNVYTFDQENRVVELVGGRSAQRVLPFSGSPSGMAVDSGGNLYISQCVDHRVIKLDTRSNAQQVLAFSGLACASCPTPCPRSGKAAGSF</sequence>
<reference evidence="3 4" key="1">
    <citation type="submission" date="2017-02" db="EMBL/GenBank/DDBJ databases">
        <title>The new phylogeny of genus Mycobacterium.</title>
        <authorList>
            <person name="Tortoli E."/>
            <person name="Trovato A."/>
            <person name="Cirillo D.M."/>
        </authorList>
    </citation>
    <scope>NUCLEOTIDE SEQUENCE [LARGE SCALE GENOMIC DNA]</scope>
    <source>
        <strain evidence="3 4">DSM 45057</strain>
    </source>
</reference>
<proteinExistence type="predicted"/>
<evidence type="ECO:0000313" key="3">
    <source>
        <dbReference type="EMBL" id="ORA21723.1"/>
    </source>
</evidence>
<dbReference type="Proteomes" id="UP000192284">
    <property type="component" value="Unassembled WGS sequence"/>
</dbReference>
<dbReference type="SUPFAM" id="SSF101898">
    <property type="entry name" value="NHL repeat"/>
    <property type="match status" value="1"/>
</dbReference>
<accession>A0A1W9ZVE9</accession>
<evidence type="ECO:0008006" key="5">
    <source>
        <dbReference type="Google" id="ProtNLM"/>
    </source>
</evidence>